<dbReference type="PANTHER" id="PTHR47447">
    <property type="entry name" value="OS03G0856100 PROTEIN"/>
    <property type="match status" value="1"/>
</dbReference>
<gene>
    <name evidence="4" type="ORF">CHC_T00007519001</name>
</gene>
<dbReference type="RefSeq" id="XP_005711176.1">
    <property type="nucleotide sequence ID" value="XM_005711119.1"/>
</dbReference>
<accession>R7QQW1</accession>
<reference evidence="5" key="1">
    <citation type="journal article" date="2013" name="Proc. Natl. Acad. Sci. U.S.A.">
        <title>Genome structure and metabolic features in the red seaweed Chondrus crispus shed light on evolution of the Archaeplastida.</title>
        <authorList>
            <person name="Collen J."/>
            <person name="Porcel B."/>
            <person name="Carre W."/>
            <person name="Ball S.G."/>
            <person name="Chaparro C."/>
            <person name="Tonon T."/>
            <person name="Barbeyron T."/>
            <person name="Michel G."/>
            <person name="Noel B."/>
            <person name="Valentin K."/>
            <person name="Elias M."/>
            <person name="Artiguenave F."/>
            <person name="Arun A."/>
            <person name="Aury J.M."/>
            <person name="Barbosa-Neto J.F."/>
            <person name="Bothwell J.H."/>
            <person name="Bouget F.Y."/>
            <person name="Brillet L."/>
            <person name="Cabello-Hurtado F."/>
            <person name="Capella-Gutierrez S."/>
            <person name="Charrier B."/>
            <person name="Cladiere L."/>
            <person name="Cock J.M."/>
            <person name="Coelho S.M."/>
            <person name="Colleoni C."/>
            <person name="Czjzek M."/>
            <person name="Da Silva C."/>
            <person name="Delage L."/>
            <person name="Denoeud F."/>
            <person name="Deschamps P."/>
            <person name="Dittami S.M."/>
            <person name="Gabaldon T."/>
            <person name="Gachon C.M."/>
            <person name="Groisillier A."/>
            <person name="Herve C."/>
            <person name="Jabbari K."/>
            <person name="Katinka M."/>
            <person name="Kloareg B."/>
            <person name="Kowalczyk N."/>
            <person name="Labadie K."/>
            <person name="Leblanc C."/>
            <person name="Lopez P.J."/>
            <person name="McLachlan D.H."/>
            <person name="Meslet-Cladiere L."/>
            <person name="Moustafa A."/>
            <person name="Nehr Z."/>
            <person name="Nyvall Collen P."/>
            <person name="Panaud O."/>
            <person name="Partensky F."/>
            <person name="Poulain J."/>
            <person name="Rensing S.A."/>
            <person name="Rousvoal S."/>
            <person name="Samson G."/>
            <person name="Symeonidi A."/>
            <person name="Weissenbach J."/>
            <person name="Zambounis A."/>
            <person name="Wincker P."/>
            <person name="Boyen C."/>
        </authorList>
    </citation>
    <scope>NUCLEOTIDE SEQUENCE [LARGE SCALE GENOMIC DNA]</scope>
    <source>
        <strain evidence="5">cv. Stackhouse</strain>
    </source>
</reference>
<feature type="region of interest" description="Disordered" evidence="3">
    <location>
        <begin position="63"/>
        <end position="102"/>
    </location>
</feature>
<protein>
    <recommendedName>
        <fullName evidence="6">Pentacotripeptide-repeat region of PRORP domain-containing protein</fullName>
    </recommendedName>
</protein>
<dbReference type="EMBL" id="HG002260">
    <property type="protein sequence ID" value="CDF40882.1"/>
    <property type="molecule type" value="Genomic_DNA"/>
</dbReference>
<dbReference type="PANTHER" id="PTHR47447:SF17">
    <property type="entry name" value="OS12G0638900 PROTEIN"/>
    <property type="match status" value="1"/>
</dbReference>
<organism evidence="4 5">
    <name type="scientific">Chondrus crispus</name>
    <name type="common">Carrageen Irish moss</name>
    <name type="synonym">Polymorpha crispa</name>
    <dbReference type="NCBI Taxonomy" id="2769"/>
    <lineage>
        <taxon>Eukaryota</taxon>
        <taxon>Rhodophyta</taxon>
        <taxon>Florideophyceae</taxon>
        <taxon>Rhodymeniophycidae</taxon>
        <taxon>Gigartinales</taxon>
        <taxon>Gigartinaceae</taxon>
        <taxon>Chondrus</taxon>
    </lineage>
</organism>
<dbReference type="InterPro" id="IPR002885">
    <property type="entry name" value="PPR_rpt"/>
</dbReference>
<sequence>MSDGVHGCRPGHPLLLARSYLSHHPRLRPAPVHFLHRLPLPPTPPMPYVRAFLPAPAASQARSVRDVPRCASTNATPVPPLPPRRPSNPTRRPRRQSARRIPPRVHAQNIHRPAVAGDLTAMQAAVRAAVTDGFTLSAVNYTIIANAHAEHGDPAHAFSVLSLMRSRNVSPTNVTLRVAIKACDVWKAAHPAVDALLTALTWAAQDTSDGPDERTWNLALRALARKSATPQMLTVLRWMRTGVTNCLPGVQQDDRENIPRPSACSYNTCLHALGRKGDFAEAIRLFAEILVRQHEGNDLHVDVVTYNSLLEMAVNSNRFAFPDGFGKTPEAVGANECDPSHFVHAITNSMLRHDVQTNITTETLILRLLTRKHSTPPDSGYIRSRMLQVLESADQNKYDIDKKYFDALIIAFGQATDIDGVASAFEGMISQGIRLDFLTVRALLQAAYHCADVQLAIRIIDACFDNDLQCDDRMYTTAIATCAKAKPPDPETAEFLLSQALARGTTWTSAMVNAAISSYEGNVSKAVDLWKKLRNCSDASSATVLEECCVYEALMRVCGRGSRPDFALRIFYAAKRASHVSPNTPESRAIFNSFMRGVRESNAEAGLNRNPLKRQYLRHLRTECGGLVDMNVPFERIRIKF</sequence>
<evidence type="ECO:0000256" key="3">
    <source>
        <dbReference type="SAM" id="MobiDB-lite"/>
    </source>
</evidence>
<dbReference type="Pfam" id="PF01535">
    <property type="entry name" value="PPR"/>
    <property type="match status" value="1"/>
</dbReference>
<dbReference type="PROSITE" id="PS51375">
    <property type="entry name" value="PPR"/>
    <property type="match status" value="2"/>
</dbReference>
<dbReference type="KEGG" id="ccp:CHC_T00007519001"/>
<evidence type="ECO:0000313" key="4">
    <source>
        <dbReference type="EMBL" id="CDF40882.1"/>
    </source>
</evidence>
<keyword evidence="5" id="KW-1185">Reference proteome</keyword>
<dbReference type="GeneID" id="17318888"/>
<dbReference type="Pfam" id="PF13812">
    <property type="entry name" value="PPR_3"/>
    <property type="match status" value="1"/>
</dbReference>
<dbReference type="AlphaFoldDB" id="R7QQW1"/>
<dbReference type="PhylomeDB" id="R7QQW1"/>
<dbReference type="Proteomes" id="UP000012073">
    <property type="component" value="Unassembled WGS sequence"/>
</dbReference>
<evidence type="ECO:0000313" key="5">
    <source>
        <dbReference type="Proteomes" id="UP000012073"/>
    </source>
</evidence>
<evidence type="ECO:0000256" key="2">
    <source>
        <dbReference type="PROSITE-ProRule" id="PRU00708"/>
    </source>
</evidence>
<dbReference type="STRING" id="2769.R7QQW1"/>
<feature type="compositionally biased region" description="Pro residues" evidence="3">
    <location>
        <begin position="77"/>
        <end position="86"/>
    </location>
</feature>
<dbReference type="InterPro" id="IPR011990">
    <property type="entry name" value="TPR-like_helical_dom_sf"/>
</dbReference>
<feature type="repeat" description="PPR" evidence="2">
    <location>
        <begin position="137"/>
        <end position="171"/>
    </location>
</feature>
<evidence type="ECO:0008006" key="6">
    <source>
        <dbReference type="Google" id="ProtNLM"/>
    </source>
</evidence>
<dbReference type="NCBIfam" id="TIGR00756">
    <property type="entry name" value="PPR"/>
    <property type="match status" value="2"/>
</dbReference>
<feature type="repeat" description="PPR" evidence="2">
    <location>
        <begin position="262"/>
        <end position="296"/>
    </location>
</feature>
<proteinExistence type="predicted"/>
<evidence type="ECO:0000256" key="1">
    <source>
        <dbReference type="ARBA" id="ARBA00022737"/>
    </source>
</evidence>
<keyword evidence="1" id="KW-0677">Repeat</keyword>
<feature type="compositionally biased region" description="Basic residues" evidence="3">
    <location>
        <begin position="91"/>
        <end position="102"/>
    </location>
</feature>
<name>R7QQW1_CHOCR</name>
<dbReference type="Gene3D" id="1.25.40.10">
    <property type="entry name" value="Tetratricopeptide repeat domain"/>
    <property type="match status" value="3"/>
</dbReference>
<dbReference type="Gramene" id="CDF40882">
    <property type="protein sequence ID" value="CDF40882"/>
    <property type="gene ID" value="CHC_T00007519001"/>
</dbReference>